<dbReference type="PANTHER" id="PTHR33444:SF7">
    <property type="entry name" value="TRANSMEMBRANE PROTEIN 272"/>
    <property type="match status" value="1"/>
</dbReference>
<accession>A0AAD8EDH4</accession>
<keyword evidence="4" id="KW-1185">Reference proteome</keyword>
<keyword evidence="2" id="KW-1133">Transmembrane helix</keyword>
<feature type="transmembrane region" description="Helical" evidence="2">
    <location>
        <begin position="518"/>
        <end position="538"/>
    </location>
</feature>
<dbReference type="PANTHER" id="PTHR33444">
    <property type="entry name" value="SI:DKEY-19B23.12-RELATED"/>
    <property type="match status" value="1"/>
</dbReference>
<feature type="compositionally biased region" description="Polar residues" evidence="1">
    <location>
        <begin position="251"/>
        <end position="260"/>
    </location>
</feature>
<name>A0AAD8EDH4_DIPPU</name>
<sequence>MLHRTTSSRRRRASRSTGTSSTSSQQRGTSRARRASVAVGASDSRSPTRDDNEATTPNRSPRGSIGGGEFLECTRTSPRNSLIPESQRSPRNSLIPDNQRSPRNSLIPDCQVSSRNILIPDSQRSPRNSLVPDNQRSPRNSFVQDLQISSRNTLVPESQKSPRNSLIPDSQRSPRNSLIPDSQRSPRNSLIPDSQRSPRNSLVPDSQRSPRNSLIPDSQRSPRNSLVPDSERSPRNSLVPDTERCPRNTLIPDSQRSPRNSLVPDPERSPRNSLVPDTERSPRNSLIPDSQRSPRNSLVPDPERSPRNSLVPDSERSPRNSLLPDGTRNQRNTLLPDGSRSQRNSLTPESYNRSRGSITSTTGIIEAAFERGAGFMDTSLAGPSRGLPRSPSPYRMSVSARGAQINLGYTGGSAWSDVGSRRASSNVSQVSSDDRRHLCERSKLSSDIGLTAYGSVVYQLKDANMEASGTCDFVCRAMLVVYKTVVVTVVLFCLTSLPLIMLIMGVQFLRDCPAEPNVPVYMLVGGSFGTIKILWMIWRQIRSRRYERLDLTTPVSSMDEGSLMPSAGTRVASAALSFFLIVWFALGNFWILHIAWPDYEPALYDPNSWCHKTLYIFSIVHLFIVYSVLGVILIVALSLMCCHLLACPLIIRFK</sequence>
<feature type="compositionally biased region" description="Basic residues" evidence="1">
    <location>
        <begin position="1"/>
        <end position="14"/>
    </location>
</feature>
<organism evidence="3 4">
    <name type="scientific">Diploptera punctata</name>
    <name type="common">Pacific beetle cockroach</name>
    <dbReference type="NCBI Taxonomy" id="6984"/>
    <lineage>
        <taxon>Eukaryota</taxon>
        <taxon>Metazoa</taxon>
        <taxon>Ecdysozoa</taxon>
        <taxon>Arthropoda</taxon>
        <taxon>Hexapoda</taxon>
        <taxon>Insecta</taxon>
        <taxon>Pterygota</taxon>
        <taxon>Neoptera</taxon>
        <taxon>Polyneoptera</taxon>
        <taxon>Dictyoptera</taxon>
        <taxon>Blattodea</taxon>
        <taxon>Blaberoidea</taxon>
        <taxon>Blaberidae</taxon>
        <taxon>Diplopterinae</taxon>
        <taxon>Diploptera</taxon>
    </lineage>
</organism>
<keyword evidence="2" id="KW-0472">Membrane</keyword>
<dbReference type="InterPro" id="IPR040350">
    <property type="entry name" value="TMEM272"/>
</dbReference>
<evidence type="ECO:0000256" key="2">
    <source>
        <dbReference type="SAM" id="Phobius"/>
    </source>
</evidence>
<reference evidence="3" key="2">
    <citation type="submission" date="2023-05" db="EMBL/GenBank/DDBJ databases">
        <authorList>
            <person name="Fouks B."/>
        </authorList>
    </citation>
    <scope>NUCLEOTIDE SEQUENCE</scope>
    <source>
        <strain evidence="3">Stay&amp;Tobe</strain>
        <tissue evidence="3">Testes</tissue>
    </source>
</reference>
<comment type="caution">
    <text evidence="3">The sequence shown here is derived from an EMBL/GenBank/DDBJ whole genome shotgun (WGS) entry which is preliminary data.</text>
</comment>
<feature type="transmembrane region" description="Helical" evidence="2">
    <location>
        <begin position="571"/>
        <end position="596"/>
    </location>
</feature>
<feature type="transmembrane region" description="Helical" evidence="2">
    <location>
        <begin position="616"/>
        <end position="646"/>
    </location>
</feature>
<proteinExistence type="predicted"/>
<feature type="compositionally biased region" description="Polar residues" evidence="1">
    <location>
        <begin position="74"/>
        <end position="104"/>
    </location>
</feature>
<dbReference type="EMBL" id="JASPKZ010007173">
    <property type="protein sequence ID" value="KAJ9586303.1"/>
    <property type="molecule type" value="Genomic_DNA"/>
</dbReference>
<gene>
    <name evidence="3" type="ORF">L9F63_020011</name>
</gene>
<reference evidence="3" key="1">
    <citation type="journal article" date="2023" name="IScience">
        <title>Live-bearing cockroach genome reveals convergent evolutionary mechanisms linked to viviparity in insects and beyond.</title>
        <authorList>
            <person name="Fouks B."/>
            <person name="Harrison M.C."/>
            <person name="Mikhailova A.A."/>
            <person name="Marchal E."/>
            <person name="English S."/>
            <person name="Carruthers M."/>
            <person name="Jennings E.C."/>
            <person name="Chiamaka E.L."/>
            <person name="Frigard R.A."/>
            <person name="Pippel M."/>
            <person name="Attardo G.M."/>
            <person name="Benoit J.B."/>
            <person name="Bornberg-Bauer E."/>
            <person name="Tobe S.S."/>
        </authorList>
    </citation>
    <scope>NUCLEOTIDE SEQUENCE</scope>
    <source>
        <strain evidence="3">Stay&amp;Tobe</strain>
    </source>
</reference>
<feature type="compositionally biased region" description="Polar residues" evidence="1">
    <location>
        <begin position="111"/>
        <end position="224"/>
    </location>
</feature>
<evidence type="ECO:0000313" key="4">
    <source>
        <dbReference type="Proteomes" id="UP001233999"/>
    </source>
</evidence>
<protein>
    <submittedName>
        <fullName evidence="3">Uncharacterized protein</fullName>
    </submittedName>
</protein>
<dbReference type="Proteomes" id="UP001233999">
    <property type="component" value="Unassembled WGS sequence"/>
</dbReference>
<evidence type="ECO:0000256" key="1">
    <source>
        <dbReference type="SAM" id="MobiDB-lite"/>
    </source>
</evidence>
<feature type="compositionally biased region" description="Low complexity" evidence="1">
    <location>
        <begin position="15"/>
        <end position="45"/>
    </location>
</feature>
<feature type="transmembrane region" description="Helical" evidence="2">
    <location>
        <begin position="485"/>
        <end position="506"/>
    </location>
</feature>
<dbReference type="AlphaFoldDB" id="A0AAD8EDH4"/>
<feature type="compositionally biased region" description="Polar residues" evidence="1">
    <location>
        <begin position="327"/>
        <end position="358"/>
    </location>
</feature>
<keyword evidence="2" id="KW-0812">Transmembrane</keyword>
<evidence type="ECO:0000313" key="3">
    <source>
        <dbReference type="EMBL" id="KAJ9586303.1"/>
    </source>
</evidence>
<feature type="region of interest" description="Disordered" evidence="1">
    <location>
        <begin position="1"/>
        <end position="358"/>
    </location>
</feature>
<feature type="compositionally biased region" description="Polar residues" evidence="1">
    <location>
        <begin position="283"/>
        <end position="296"/>
    </location>
</feature>